<dbReference type="InterPro" id="IPR028973">
    <property type="entry name" value="PhnB-like"/>
</dbReference>
<dbReference type="RefSeq" id="WP_089218987.1">
    <property type="nucleotide sequence ID" value="NZ_FZOS01000006.1"/>
</dbReference>
<evidence type="ECO:0000259" key="1">
    <source>
        <dbReference type="Pfam" id="PF06983"/>
    </source>
</evidence>
<feature type="domain" description="PhnB-like" evidence="1">
    <location>
        <begin position="3"/>
        <end position="131"/>
    </location>
</feature>
<dbReference type="PANTHER" id="PTHR33990">
    <property type="entry name" value="PROTEIN YJDN-RELATED"/>
    <property type="match status" value="1"/>
</dbReference>
<dbReference type="Proteomes" id="UP000198281">
    <property type="component" value="Unassembled WGS sequence"/>
</dbReference>
<dbReference type="Gene3D" id="3.10.180.10">
    <property type="entry name" value="2,3-Dihydroxybiphenyl 1,2-Dioxygenase, domain 1"/>
    <property type="match status" value="1"/>
</dbReference>
<organism evidence="2 3">
    <name type="scientific">Edaphosphingomonas laterariae</name>
    <dbReference type="NCBI Taxonomy" id="861865"/>
    <lineage>
        <taxon>Bacteria</taxon>
        <taxon>Pseudomonadati</taxon>
        <taxon>Pseudomonadota</taxon>
        <taxon>Alphaproteobacteria</taxon>
        <taxon>Sphingomonadales</taxon>
        <taxon>Rhizorhabdaceae</taxon>
        <taxon>Edaphosphingomonas</taxon>
    </lineage>
</organism>
<dbReference type="PANTHER" id="PTHR33990:SF1">
    <property type="entry name" value="PROTEIN YJDN"/>
    <property type="match status" value="1"/>
</dbReference>
<dbReference type="AlphaFoldDB" id="A0A239ECJ4"/>
<dbReference type="Pfam" id="PF06983">
    <property type="entry name" value="3-dmu-9_3-mt"/>
    <property type="match status" value="1"/>
</dbReference>
<evidence type="ECO:0000313" key="2">
    <source>
        <dbReference type="EMBL" id="SNS41664.1"/>
    </source>
</evidence>
<dbReference type="EMBL" id="FZOS01000006">
    <property type="protein sequence ID" value="SNS41664.1"/>
    <property type="molecule type" value="Genomic_DNA"/>
</dbReference>
<name>A0A239ECJ4_9SPHN</name>
<proteinExistence type="predicted"/>
<keyword evidence="3" id="KW-1185">Reference proteome</keyword>
<dbReference type="OrthoDB" id="9806473at2"/>
<accession>A0A239ECJ4</accession>
<dbReference type="CDD" id="cd06588">
    <property type="entry name" value="PhnB_like"/>
    <property type="match status" value="1"/>
</dbReference>
<dbReference type="InterPro" id="IPR029068">
    <property type="entry name" value="Glyas_Bleomycin-R_OHBP_Dase"/>
</dbReference>
<gene>
    <name evidence="2" type="ORF">SAMN06295912_10642</name>
</gene>
<dbReference type="SUPFAM" id="SSF54593">
    <property type="entry name" value="Glyoxalase/Bleomycin resistance protein/Dihydroxybiphenyl dioxygenase"/>
    <property type="match status" value="1"/>
</dbReference>
<protein>
    <submittedName>
        <fullName evidence="2">PhnB protein</fullName>
    </submittedName>
</protein>
<sequence length="137" mass="15117">MQLTPYISFNGECADAFRFYEQAIGAKSLMMMTHGETPAAEHVPANWHGKIMHAHLVLSDGQDLMGSDSPPEHQEKLGGFSLSLHPQGEAEANRLFDALVAGGSVTMPLQQTFWAHRFGMLVDKFGVRWMINCEKAG</sequence>
<reference evidence="3" key="1">
    <citation type="submission" date="2017-06" db="EMBL/GenBank/DDBJ databases">
        <authorList>
            <person name="Varghese N."/>
            <person name="Submissions S."/>
        </authorList>
    </citation>
    <scope>NUCLEOTIDE SEQUENCE [LARGE SCALE GENOMIC DNA]</scope>
    <source>
        <strain evidence="3">LNB2</strain>
    </source>
</reference>
<evidence type="ECO:0000313" key="3">
    <source>
        <dbReference type="Proteomes" id="UP000198281"/>
    </source>
</evidence>